<evidence type="ECO:0000313" key="3">
    <source>
        <dbReference type="Proteomes" id="UP000756346"/>
    </source>
</evidence>
<dbReference type="RefSeq" id="XP_046007504.1">
    <property type="nucleotide sequence ID" value="XM_046152242.1"/>
</dbReference>
<dbReference type="GeneID" id="70181788"/>
<organism evidence="2 3">
    <name type="scientific">Microdochium trichocladiopsis</name>
    <dbReference type="NCBI Taxonomy" id="1682393"/>
    <lineage>
        <taxon>Eukaryota</taxon>
        <taxon>Fungi</taxon>
        <taxon>Dikarya</taxon>
        <taxon>Ascomycota</taxon>
        <taxon>Pezizomycotina</taxon>
        <taxon>Sordariomycetes</taxon>
        <taxon>Xylariomycetidae</taxon>
        <taxon>Xylariales</taxon>
        <taxon>Microdochiaceae</taxon>
        <taxon>Microdochium</taxon>
    </lineage>
</organism>
<comment type="caution">
    <text evidence="2">The sequence shown here is derived from an EMBL/GenBank/DDBJ whole genome shotgun (WGS) entry which is preliminary data.</text>
</comment>
<evidence type="ECO:0008006" key="4">
    <source>
        <dbReference type="Google" id="ProtNLM"/>
    </source>
</evidence>
<feature type="signal peptide" evidence="1">
    <location>
        <begin position="1"/>
        <end position="30"/>
    </location>
</feature>
<name>A0A9P8XW69_9PEZI</name>
<dbReference type="Proteomes" id="UP000756346">
    <property type="component" value="Unassembled WGS sequence"/>
</dbReference>
<keyword evidence="3" id="KW-1185">Reference proteome</keyword>
<keyword evidence="1" id="KW-0732">Signal</keyword>
<protein>
    <recommendedName>
        <fullName evidence="4">Secreted protein</fullName>
    </recommendedName>
</protein>
<dbReference type="EMBL" id="JAGTJQ010000010">
    <property type="protein sequence ID" value="KAH7021303.1"/>
    <property type="molecule type" value="Genomic_DNA"/>
</dbReference>
<dbReference type="AlphaFoldDB" id="A0A9P8XW69"/>
<gene>
    <name evidence="2" type="ORF">B0I36DRAFT_31036</name>
</gene>
<evidence type="ECO:0000256" key="1">
    <source>
        <dbReference type="SAM" id="SignalP"/>
    </source>
</evidence>
<proteinExistence type="predicted"/>
<sequence>MESGRISTMISLLSLWGVAVCTTTFKGAQGANCDWSRTHGGSINRVTSPIIISESTLSSIVSHIIFPRSCTSITLPAQDFPAGNLEEVRKERRSAKDNSRQIHIAFSNLRFFCHLLLLERVDEDGNSAEHTIVAACTLNHHQQGTASFNSLP</sequence>
<reference evidence="2" key="1">
    <citation type="journal article" date="2021" name="Nat. Commun.">
        <title>Genetic determinants of endophytism in the Arabidopsis root mycobiome.</title>
        <authorList>
            <person name="Mesny F."/>
            <person name="Miyauchi S."/>
            <person name="Thiergart T."/>
            <person name="Pickel B."/>
            <person name="Atanasova L."/>
            <person name="Karlsson M."/>
            <person name="Huettel B."/>
            <person name="Barry K.W."/>
            <person name="Haridas S."/>
            <person name="Chen C."/>
            <person name="Bauer D."/>
            <person name="Andreopoulos W."/>
            <person name="Pangilinan J."/>
            <person name="LaButti K."/>
            <person name="Riley R."/>
            <person name="Lipzen A."/>
            <person name="Clum A."/>
            <person name="Drula E."/>
            <person name="Henrissat B."/>
            <person name="Kohler A."/>
            <person name="Grigoriev I.V."/>
            <person name="Martin F.M."/>
            <person name="Hacquard S."/>
        </authorList>
    </citation>
    <scope>NUCLEOTIDE SEQUENCE</scope>
    <source>
        <strain evidence="2">MPI-CAGE-CH-0230</strain>
    </source>
</reference>
<accession>A0A9P8XW69</accession>
<feature type="chain" id="PRO_5040356299" description="Secreted protein" evidence="1">
    <location>
        <begin position="31"/>
        <end position="152"/>
    </location>
</feature>
<evidence type="ECO:0000313" key="2">
    <source>
        <dbReference type="EMBL" id="KAH7021303.1"/>
    </source>
</evidence>